<evidence type="ECO:0000259" key="2">
    <source>
        <dbReference type="Pfam" id="PF03372"/>
    </source>
</evidence>
<proteinExistence type="predicted"/>
<reference evidence="3 4" key="1">
    <citation type="submission" date="2018-03" db="EMBL/GenBank/DDBJ databases">
        <authorList>
            <person name="Keele B.F."/>
        </authorList>
    </citation>
    <scope>NUCLEOTIDE SEQUENCE [LARGE SCALE GENOMIC DNA]</scope>
    <source>
        <strain evidence="3 4">IB-3</strain>
    </source>
</reference>
<keyword evidence="4" id="KW-1185">Reference proteome</keyword>
<sequence>MRIKLVMPIVVTALVSVGLVAPADAQESASSSSVGTVHRSDDLARKSRGNQRIDVWDWNLTGAGSDPNGVNNGGSAVALTPLKNQLNAAGGGDRPDVITLQEVCQNQLNDAAPYLDTLGYWVGWRQSRSQSRCENQAPGAGTAMYDVIAVPKAYSPTGYNYVKNDIGDGMACALFTKTKTIIACSTQISGGDEAYRAKTTYRMLQDEIIPWTGFGWGVVIAGDFNTSPGNSPMDNMYDSTVPGARGRLFDADMSCGTCRDGVWTNDARGTLGKRKIDYVFYSKNVFARTSFRAELDYKEQYSNHKFYKASSAFK</sequence>
<feature type="domain" description="Endonuclease/exonuclease/phosphatase" evidence="2">
    <location>
        <begin position="87"/>
        <end position="290"/>
    </location>
</feature>
<organism evidence="3 4">
    <name type="scientific">Nocardioides currus</name>
    <dbReference type="NCBI Taxonomy" id="2133958"/>
    <lineage>
        <taxon>Bacteria</taxon>
        <taxon>Bacillati</taxon>
        <taxon>Actinomycetota</taxon>
        <taxon>Actinomycetes</taxon>
        <taxon>Propionibacteriales</taxon>
        <taxon>Nocardioidaceae</taxon>
        <taxon>Nocardioides</taxon>
    </lineage>
</organism>
<gene>
    <name evidence="3" type="ORF">C7S10_13745</name>
</gene>
<keyword evidence="1" id="KW-0732">Signal</keyword>
<dbReference type="SUPFAM" id="SSF56219">
    <property type="entry name" value="DNase I-like"/>
    <property type="match status" value="1"/>
</dbReference>
<dbReference type="GO" id="GO:0003824">
    <property type="term" value="F:catalytic activity"/>
    <property type="evidence" value="ECO:0007669"/>
    <property type="project" value="InterPro"/>
</dbReference>
<dbReference type="InterPro" id="IPR005135">
    <property type="entry name" value="Endo/exonuclease/phosphatase"/>
</dbReference>
<dbReference type="Pfam" id="PF03372">
    <property type="entry name" value="Exo_endo_phos"/>
    <property type="match status" value="1"/>
</dbReference>
<feature type="signal peptide" evidence="1">
    <location>
        <begin position="1"/>
        <end position="25"/>
    </location>
</feature>
<dbReference type="RefSeq" id="WP_108345024.1">
    <property type="nucleotide sequence ID" value="NZ_PYXZ01000006.1"/>
</dbReference>
<dbReference type="AlphaFoldDB" id="A0A2R7YUY1"/>
<evidence type="ECO:0000256" key="1">
    <source>
        <dbReference type="SAM" id="SignalP"/>
    </source>
</evidence>
<dbReference type="OrthoDB" id="3789924at2"/>
<dbReference type="EMBL" id="PYXZ01000006">
    <property type="protein sequence ID" value="PUA80217.1"/>
    <property type="molecule type" value="Genomic_DNA"/>
</dbReference>
<evidence type="ECO:0000313" key="3">
    <source>
        <dbReference type="EMBL" id="PUA80217.1"/>
    </source>
</evidence>
<name>A0A2R7YUY1_9ACTN</name>
<evidence type="ECO:0000313" key="4">
    <source>
        <dbReference type="Proteomes" id="UP000244867"/>
    </source>
</evidence>
<feature type="chain" id="PRO_5015327678" description="Endonuclease/exonuclease/phosphatase domain-containing protein" evidence="1">
    <location>
        <begin position="26"/>
        <end position="314"/>
    </location>
</feature>
<comment type="caution">
    <text evidence="3">The sequence shown here is derived from an EMBL/GenBank/DDBJ whole genome shotgun (WGS) entry which is preliminary data.</text>
</comment>
<accession>A0A2R7YUY1</accession>
<dbReference type="Proteomes" id="UP000244867">
    <property type="component" value="Unassembled WGS sequence"/>
</dbReference>
<dbReference type="Gene3D" id="3.60.10.10">
    <property type="entry name" value="Endonuclease/exonuclease/phosphatase"/>
    <property type="match status" value="1"/>
</dbReference>
<protein>
    <recommendedName>
        <fullName evidence="2">Endonuclease/exonuclease/phosphatase domain-containing protein</fullName>
    </recommendedName>
</protein>
<dbReference type="InterPro" id="IPR036691">
    <property type="entry name" value="Endo/exonu/phosph_ase_sf"/>
</dbReference>